<sequence>MSMAFTPHTRVSTVYATAVARQPGVRKPLNMRRTVASRAVCKADGHRDDENLQKTFVSSTPAKLFYFQAQHPELISSSTHYRQVMAHAADDADLARSSLDSFSDALDSLDDEKDYDVITGQELREISEEKWGRAYDIRISQRRNQLNQLRLYVQVMWKFLGQKSFPMSERKYMEQLDAVAELLTEWGVADQVRKDLLKTNKRPVVDTTGGNAVSIPLDVET</sequence>
<dbReference type="Proteomes" id="UP001190700">
    <property type="component" value="Unassembled WGS sequence"/>
</dbReference>
<gene>
    <name evidence="1" type="ORF">CYMTET_48449</name>
</gene>
<reference evidence="1 2" key="1">
    <citation type="journal article" date="2015" name="Genome Biol. Evol.">
        <title>Comparative Genomics of a Bacterivorous Green Alga Reveals Evolutionary Causalities and Consequences of Phago-Mixotrophic Mode of Nutrition.</title>
        <authorList>
            <person name="Burns J.A."/>
            <person name="Paasch A."/>
            <person name="Narechania A."/>
            <person name="Kim E."/>
        </authorList>
    </citation>
    <scope>NUCLEOTIDE SEQUENCE [LARGE SCALE GENOMIC DNA]</scope>
    <source>
        <strain evidence="1 2">PLY_AMNH</strain>
    </source>
</reference>
<evidence type="ECO:0000313" key="1">
    <source>
        <dbReference type="EMBL" id="KAK3241813.1"/>
    </source>
</evidence>
<dbReference type="InterPro" id="IPR021420">
    <property type="entry name" value="DUF3067"/>
</dbReference>
<dbReference type="PANTHER" id="PTHR35126:SF1">
    <property type="entry name" value="DUF3067 DOMAIN-CONTAINING PROTEIN"/>
    <property type="match status" value="1"/>
</dbReference>
<dbReference type="Pfam" id="PF11267">
    <property type="entry name" value="DUF3067"/>
    <property type="match status" value="1"/>
</dbReference>
<dbReference type="Gene3D" id="3.30.428.40">
    <property type="entry name" value="Protein of unknown function DUF3067"/>
    <property type="match status" value="1"/>
</dbReference>
<proteinExistence type="predicted"/>
<comment type="caution">
    <text evidence="1">The sequence shown here is derived from an EMBL/GenBank/DDBJ whole genome shotgun (WGS) entry which is preliminary data.</text>
</comment>
<organism evidence="1 2">
    <name type="scientific">Cymbomonas tetramitiformis</name>
    <dbReference type="NCBI Taxonomy" id="36881"/>
    <lineage>
        <taxon>Eukaryota</taxon>
        <taxon>Viridiplantae</taxon>
        <taxon>Chlorophyta</taxon>
        <taxon>Pyramimonadophyceae</taxon>
        <taxon>Pyramimonadales</taxon>
        <taxon>Pyramimonadaceae</taxon>
        <taxon>Cymbomonas</taxon>
    </lineage>
</organism>
<keyword evidence="2" id="KW-1185">Reference proteome</keyword>
<protein>
    <submittedName>
        <fullName evidence="1">Uncharacterized protein</fullName>
    </submittedName>
</protein>
<dbReference type="PANTHER" id="PTHR35126">
    <property type="entry name" value="SLR0598 PROTEIN"/>
    <property type="match status" value="1"/>
</dbReference>
<accession>A0AAE0BS83</accession>
<name>A0AAE0BS83_9CHLO</name>
<dbReference type="EMBL" id="LGRX02033305">
    <property type="protein sequence ID" value="KAK3241813.1"/>
    <property type="molecule type" value="Genomic_DNA"/>
</dbReference>
<evidence type="ECO:0000313" key="2">
    <source>
        <dbReference type="Proteomes" id="UP001190700"/>
    </source>
</evidence>
<dbReference type="AlphaFoldDB" id="A0AAE0BS83"/>